<keyword evidence="5" id="KW-1185">Reference proteome</keyword>
<dbReference type="GO" id="GO:0055052">
    <property type="term" value="C:ATP-binding cassette (ABC) transporter complex, substrate-binding subunit-containing"/>
    <property type="evidence" value="ECO:0007669"/>
    <property type="project" value="TreeGrafter"/>
</dbReference>
<dbReference type="PANTHER" id="PTHR43875:SF1">
    <property type="entry name" value="OSMOPROTECTIVE COMPOUNDS UPTAKE ATP-BINDING PROTEIN GGTA"/>
    <property type="match status" value="1"/>
</dbReference>
<evidence type="ECO:0000313" key="4">
    <source>
        <dbReference type="EMBL" id="TDO20439.1"/>
    </source>
</evidence>
<dbReference type="InterPro" id="IPR017871">
    <property type="entry name" value="ABC_transporter-like_CS"/>
</dbReference>
<evidence type="ECO:0000256" key="1">
    <source>
        <dbReference type="ARBA" id="ARBA00022741"/>
    </source>
</evidence>
<organism evidence="4 5">
    <name type="scientific">Mycoplasma testudineum</name>
    <dbReference type="NCBI Taxonomy" id="244584"/>
    <lineage>
        <taxon>Bacteria</taxon>
        <taxon>Bacillati</taxon>
        <taxon>Mycoplasmatota</taxon>
        <taxon>Mollicutes</taxon>
        <taxon>Mycoplasmataceae</taxon>
        <taxon>Mycoplasma</taxon>
    </lineage>
</organism>
<dbReference type="SMART" id="SM00382">
    <property type="entry name" value="AAA"/>
    <property type="match status" value="1"/>
</dbReference>
<dbReference type="Proteomes" id="UP000295518">
    <property type="component" value="Unassembled WGS sequence"/>
</dbReference>
<reference evidence="4 5" key="1">
    <citation type="submission" date="2019-03" db="EMBL/GenBank/DDBJ databases">
        <title>Genomic Encyclopedia of Archaeal and Bacterial Type Strains, Phase II (KMG-II): from individual species to whole genera.</title>
        <authorList>
            <person name="Goeker M."/>
        </authorList>
    </citation>
    <scope>NUCLEOTIDE SEQUENCE [LARGE SCALE GENOMIC DNA]</scope>
    <source>
        <strain evidence="4 5">ATCC 700618</strain>
    </source>
</reference>
<keyword evidence="2 4" id="KW-0067">ATP-binding</keyword>
<dbReference type="Pfam" id="PF00005">
    <property type="entry name" value="ABC_tran"/>
    <property type="match status" value="1"/>
</dbReference>
<dbReference type="GO" id="GO:0016887">
    <property type="term" value="F:ATP hydrolysis activity"/>
    <property type="evidence" value="ECO:0007669"/>
    <property type="project" value="InterPro"/>
</dbReference>
<dbReference type="Gene3D" id="3.40.50.300">
    <property type="entry name" value="P-loop containing nucleotide triphosphate hydrolases"/>
    <property type="match status" value="2"/>
</dbReference>
<dbReference type="PROSITE" id="PS50893">
    <property type="entry name" value="ABC_TRANSPORTER_2"/>
    <property type="match status" value="1"/>
</dbReference>
<keyword evidence="1" id="KW-0547">Nucleotide-binding</keyword>
<evidence type="ECO:0000259" key="3">
    <source>
        <dbReference type="PROSITE" id="PS50893"/>
    </source>
</evidence>
<accession>A0A4V3C323</accession>
<dbReference type="AlphaFoldDB" id="A0A4V3C323"/>
<dbReference type="EMBL" id="SNWN01000010">
    <property type="protein sequence ID" value="TDO20439.1"/>
    <property type="molecule type" value="Genomic_DNA"/>
</dbReference>
<name>A0A4V3C323_9MOLU</name>
<evidence type="ECO:0000313" key="5">
    <source>
        <dbReference type="Proteomes" id="UP000295518"/>
    </source>
</evidence>
<protein>
    <submittedName>
        <fullName evidence="4">Multiple sugar transport system ATP-binding protein</fullName>
    </submittedName>
</protein>
<keyword evidence="4" id="KW-0762">Sugar transport</keyword>
<dbReference type="InterPro" id="IPR027417">
    <property type="entry name" value="P-loop_NTPase"/>
</dbReference>
<dbReference type="PANTHER" id="PTHR43875">
    <property type="entry name" value="MALTODEXTRIN IMPORT ATP-BINDING PROTEIN MSMX"/>
    <property type="match status" value="1"/>
</dbReference>
<proteinExistence type="predicted"/>
<dbReference type="SUPFAM" id="SSF52540">
    <property type="entry name" value="P-loop containing nucleoside triphosphate hydrolases"/>
    <property type="match status" value="1"/>
</dbReference>
<dbReference type="InterPro" id="IPR003439">
    <property type="entry name" value="ABC_transporter-like_ATP-bd"/>
</dbReference>
<keyword evidence="4" id="KW-0813">Transport</keyword>
<gene>
    <name evidence="4" type="ORF">EI74_0266</name>
</gene>
<dbReference type="InterPro" id="IPR047641">
    <property type="entry name" value="ABC_transpr_MalK/UgpC-like"/>
</dbReference>
<dbReference type="InterPro" id="IPR003593">
    <property type="entry name" value="AAA+_ATPase"/>
</dbReference>
<dbReference type="PROSITE" id="PS00211">
    <property type="entry name" value="ABC_TRANSPORTER_1"/>
    <property type="match status" value="1"/>
</dbReference>
<sequence length="412" mass="48057">MRDNIIEVNNLNVDIDNSRILHDINFSIKRGEFISILGASGAGKSTLLNSIAGFIKVKKDSIKFNQAFNIGFVFQNYSLYDNLTVYDNISVSINSSKSWLIDWYLSKTEYLLNKYEICKNQKINDNFVRKFIKKILKRNVKSYTFWSKFSELKNERQSLNYNESFRKKILLSESKILFKRLIKKTEISEKFNIKIDIKKQVVEIAKILEIDKLISKKPTDLSGGQKQRVAIAKAIAKKPDVLILDEPFSSLDVKIKQATRTWLKHILKKLKITTVFVTHDQDDAMWLSDRILFLEAGYVLQLDDPEHLFEKPKYLSLAKFIGFPEINYLKSDNKYHYYVRGNYIDLIKNKNSKYFVKSINSTGNYFEVELSNNKNELRVISTKNFTYNELVEPKINTAKILKFDISDGHLVE</sequence>
<dbReference type="RefSeq" id="WP_166623170.1">
    <property type="nucleotide sequence ID" value="NZ_NNCE01000002.1"/>
</dbReference>
<dbReference type="GO" id="GO:0005524">
    <property type="term" value="F:ATP binding"/>
    <property type="evidence" value="ECO:0007669"/>
    <property type="project" value="UniProtKB-KW"/>
</dbReference>
<evidence type="ECO:0000256" key="2">
    <source>
        <dbReference type="ARBA" id="ARBA00022840"/>
    </source>
</evidence>
<feature type="domain" description="ABC transporter" evidence="3">
    <location>
        <begin position="6"/>
        <end position="321"/>
    </location>
</feature>
<comment type="caution">
    <text evidence="4">The sequence shown here is derived from an EMBL/GenBank/DDBJ whole genome shotgun (WGS) entry which is preliminary data.</text>
</comment>